<evidence type="ECO:0008006" key="6">
    <source>
        <dbReference type="Google" id="ProtNLM"/>
    </source>
</evidence>
<dbReference type="InterPro" id="IPR036188">
    <property type="entry name" value="FAD/NAD-bd_sf"/>
</dbReference>
<protein>
    <recommendedName>
        <fullName evidence="6">FAD-binding domain-containing protein</fullName>
    </recommendedName>
</protein>
<dbReference type="Gene3D" id="3.50.50.60">
    <property type="entry name" value="FAD/NAD(P)-binding domain"/>
    <property type="match status" value="1"/>
</dbReference>
<dbReference type="GO" id="GO:0004497">
    <property type="term" value="F:monooxygenase activity"/>
    <property type="evidence" value="ECO:0007669"/>
    <property type="project" value="UniProtKB-KW"/>
</dbReference>
<proteinExistence type="inferred from homology"/>
<evidence type="ECO:0000313" key="4">
    <source>
        <dbReference type="EMBL" id="RWA08139.1"/>
    </source>
</evidence>
<keyword evidence="5" id="KW-1185">Reference proteome</keyword>
<dbReference type="Pfam" id="PF13450">
    <property type="entry name" value="NAD_binding_8"/>
    <property type="match status" value="1"/>
</dbReference>
<evidence type="ECO:0000256" key="3">
    <source>
        <dbReference type="ARBA" id="ARBA00023033"/>
    </source>
</evidence>
<sequence>MSSQPLTAGVVGAGIAGLSAAIALRRAGLQVEVYERSQFKNEIGTAISAPPNATAALRRWGFDFVAAKAVPNLCTRYASAEDLATAFEFQYQDIEAMMGSPCLSFHRVDLHSGLRALALEERKASAINGESEDETRRGKGIPVAIRLGYVVQSIDCERGVLTLADGTGVQKDLIIIADGAHSSTLLTDFLGRPAPAQPTGRSVYRWLVSMDDVMADPELAEQYRNKLPGFLGWSDAAKNILWVNYTCRGGDVLNNAVMHNTEDLSPSQGDWHKNERGCSNEGDILWHAPVAKKAVLETLSNFHPATRRIVSMASEDGIRVHRLFKRSPLKSFVRGRAAIIGDAAHVMLPTHAAGAAVAIESAGVLEVLFRDVKNDISSFPNDGVEGNQEMDGGRERIVKERLQLFDKLRIPRCNLAMLMSNAGPEGLRVPGVEQEIRKFYSSPLPPKDALPWSSESREVLFHYNTFQEAEQVLRDEKAKRSPGTGN</sequence>
<dbReference type="PANTHER" id="PTHR13789">
    <property type="entry name" value="MONOOXYGENASE"/>
    <property type="match status" value="1"/>
</dbReference>
<dbReference type="PRINTS" id="PR00420">
    <property type="entry name" value="RNGMNOXGNASE"/>
</dbReference>
<comment type="caution">
    <text evidence="4">The sequence shown here is derived from an EMBL/GenBank/DDBJ whole genome shotgun (WGS) entry which is preliminary data.</text>
</comment>
<dbReference type="InterPro" id="IPR050493">
    <property type="entry name" value="FAD-dep_Monooxygenase_BioMet"/>
</dbReference>
<evidence type="ECO:0000256" key="1">
    <source>
        <dbReference type="ARBA" id="ARBA00007992"/>
    </source>
</evidence>
<dbReference type="STRING" id="363999.A0A439D113"/>
<keyword evidence="2" id="KW-0560">Oxidoreductase</keyword>
<name>A0A439D113_9PEZI</name>
<gene>
    <name evidence="4" type="ORF">EKO27_g6955</name>
</gene>
<organism evidence="4 5">
    <name type="scientific">Xylaria grammica</name>
    <dbReference type="NCBI Taxonomy" id="363999"/>
    <lineage>
        <taxon>Eukaryota</taxon>
        <taxon>Fungi</taxon>
        <taxon>Dikarya</taxon>
        <taxon>Ascomycota</taxon>
        <taxon>Pezizomycotina</taxon>
        <taxon>Sordariomycetes</taxon>
        <taxon>Xylariomycetidae</taxon>
        <taxon>Xylariales</taxon>
        <taxon>Xylariaceae</taxon>
        <taxon>Xylaria</taxon>
    </lineage>
</organism>
<dbReference type="PANTHER" id="PTHR13789:SF215">
    <property type="entry name" value="FAD-BINDING DOMAIN-CONTAINING PROTEIN-RELATED"/>
    <property type="match status" value="1"/>
</dbReference>
<comment type="similarity">
    <text evidence="1">Belongs to the paxM FAD-dependent monooxygenase family.</text>
</comment>
<reference evidence="4 5" key="1">
    <citation type="submission" date="2018-12" db="EMBL/GenBank/DDBJ databases">
        <title>Draft genome sequence of Xylaria grammica IHI A82.</title>
        <authorList>
            <person name="Buettner E."/>
            <person name="Kellner H."/>
        </authorList>
    </citation>
    <scope>NUCLEOTIDE SEQUENCE [LARGE SCALE GENOMIC DNA]</scope>
    <source>
        <strain evidence="4 5">IHI A82</strain>
    </source>
</reference>
<evidence type="ECO:0000256" key="2">
    <source>
        <dbReference type="ARBA" id="ARBA00023002"/>
    </source>
</evidence>
<dbReference type="AlphaFoldDB" id="A0A439D113"/>
<dbReference type="SUPFAM" id="SSF51905">
    <property type="entry name" value="FAD/NAD(P)-binding domain"/>
    <property type="match status" value="1"/>
</dbReference>
<accession>A0A439D113</accession>
<dbReference type="Proteomes" id="UP000286045">
    <property type="component" value="Unassembled WGS sequence"/>
</dbReference>
<dbReference type="EMBL" id="RYZI01000216">
    <property type="protein sequence ID" value="RWA08139.1"/>
    <property type="molecule type" value="Genomic_DNA"/>
</dbReference>
<evidence type="ECO:0000313" key="5">
    <source>
        <dbReference type="Proteomes" id="UP000286045"/>
    </source>
</evidence>
<keyword evidence="3" id="KW-0503">Monooxygenase</keyword>